<protein>
    <submittedName>
        <fullName evidence="1">Uncharacterized protein</fullName>
    </submittedName>
</protein>
<comment type="caution">
    <text evidence="1">The sequence shown here is derived from an EMBL/GenBank/DDBJ whole genome shotgun (WGS) entry which is preliminary data.</text>
</comment>
<dbReference type="AlphaFoldDB" id="A0AA40LIP7"/>
<proteinExistence type="predicted"/>
<dbReference type="Proteomes" id="UP001177744">
    <property type="component" value="Unassembled WGS sequence"/>
</dbReference>
<dbReference type="EMBL" id="JAULJE010000017">
    <property type="protein sequence ID" value="KAK1333134.1"/>
    <property type="molecule type" value="Genomic_DNA"/>
</dbReference>
<evidence type="ECO:0000313" key="1">
    <source>
        <dbReference type="EMBL" id="KAK1333134.1"/>
    </source>
</evidence>
<reference evidence="1" key="1">
    <citation type="submission" date="2023-06" db="EMBL/GenBank/DDBJ databases">
        <title>Reference genome for the Northern bat (Eptesicus nilssonii), a most northern bat species.</title>
        <authorList>
            <person name="Laine V.N."/>
            <person name="Pulliainen A.T."/>
            <person name="Lilley T.M."/>
        </authorList>
    </citation>
    <scope>NUCLEOTIDE SEQUENCE</scope>
    <source>
        <strain evidence="1">BLF_Eptnil</strain>
        <tissue evidence="1">Kidney</tissue>
    </source>
</reference>
<accession>A0AA40LIP7</accession>
<organism evidence="1 2">
    <name type="scientific">Cnephaeus nilssonii</name>
    <name type="common">Northern bat</name>
    <name type="synonym">Eptesicus nilssonii</name>
    <dbReference type="NCBI Taxonomy" id="3371016"/>
    <lineage>
        <taxon>Eukaryota</taxon>
        <taxon>Metazoa</taxon>
        <taxon>Chordata</taxon>
        <taxon>Craniata</taxon>
        <taxon>Vertebrata</taxon>
        <taxon>Euteleostomi</taxon>
        <taxon>Mammalia</taxon>
        <taxon>Eutheria</taxon>
        <taxon>Laurasiatheria</taxon>
        <taxon>Chiroptera</taxon>
        <taxon>Yangochiroptera</taxon>
        <taxon>Vespertilionidae</taxon>
        <taxon>Cnephaeus</taxon>
    </lineage>
</organism>
<name>A0AA40LIP7_CNENI</name>
<gene>
    <name evidence="1" type="ORF">QTO34_006671</name>
</gene>
<evidence type="ECO:0000313" key="2">
    <source>
        <dbReference type="Proteomes" id="UP001177744"/>
    </source>
</evidence>
<sequence length="118" mass="13752">MQKMQFEAWMANHLPDVPLIQMIDAMSVVKRDIMLMIVIAIADEEEAGRDQHLLEDQDLYLFVDHDPLHSDDLDLITVKVKIKIQVYFTTKKQPIKVQISISKKKSFPIRKSKKECKS</sequence>
<keyword evidence="2" id="KW-1185">Reference proteome</keyword>